<reference evidence="2" key="1">
    <citation type="journal article" date="2020" name="Stud. Mycol.">
        <title>101 Dothideomycetes genomes: a test case for predicting lifestyles and emergence of pathogens.</title>
        <authorList>
            <person name="Haridas S."/>
            <person name="Albert R."/>
            <person name="Binder M."/>
            <person name="Bloem J."/>
            <person name="Labutti K."/>
            <person name="Salamov A."/>
            <person name="Andreopoulos B."/>
            <person name="Baker S."/>
            <person name="Barry K."/>
            <person name="Bills G."/>
            <person name="Bluhm B."/>
            <person name="Cannon C."/>
            <person name="Castanera R."/>
            <person name="Culley D."/>
            <person name="Daum C."/>
            <person name="Ezra D."/>
            <person name="Gonzalez J."/>
            <person name="Henrissat B."/>
            <person name="Kuo A."/>
            <person name="Liang C."/>
            <person name="Lipzen A."/>
            <person name="Lutzoni F."/>
            <person name="Magnuson J."/>
            <person name="Mondo S."/>
            <person name="Nolan M."/>
            <person name="Ohm R."/>
            <person name="Pangilinan J."/>
            <person name="Park H.-J."/>
            <person name="Ramirez L."/>
            <person name="Alfaro M."/>
            <person name="Sun H."/>
            <person name="Tritt A."/>
            <person name="Yoshinaga Y."/>
            <person name="Zwiers L.-H."/>
            <person name="Turgeon B."/>
            <person name="Goodwin S."/>
            <person name="Spatafora J."/>
            <person name="Crous P."/>
            <person name="Grigoriev I."/>
        </authorList>
    </citation>
    <scope>NUCLEOTIDE SEQUENCE</scope>
    <source>
        <strain evidence="2">CBS 207.26</strain>
    </source>
</reference>
<organism evidence="2 3">
    <name type="scientific">Zopfia rhizophila CBS 207.26</name>
    <dbReference type="NCBI Taxonomy" id="1314779"/>
    <lineage>
        <taxon>Eukaryota</taxon>
        <taxon>Fungi</taxon>
        <taxon>Dikarya</taxon>
        <taxon>Ascomycota</taxon>
        <taxon>Pezizomycotina</taxon>
        <taxon>Dothideomycetes</taxon>
        <taxon>Dothideomycetes incertae sedis</taxon>
        <taxon>Zopfiaceae</taxon>
        <taxon>Zopfia</taxon>
    </lineage>
</organism>
<gene>
    <name evidence="2" type="ORF">K469DRAFT_695044</name>
</gene>
<feature type="compositionally biased region" description="Low complexity" evidence="1">
    <location>
        <begin position="62"/>
        <end position="73"/>
    </location>
</feature>
<sequence>MTDTGKSSKGAFLTIVTHFSPPSGNCDENMGSTTSSFNLAHSPQENRPGTPFPGDIFDTHYSPESPQSPSSESTIFTPVTPSPHDVSRFTGNIHLHIPTTSTEYVTERELAWMHSNNEEVTPIDESPIEPPMSHISTESICWELARRNHGECSDCRVADERCSKAKEIFTALMSFIHVLDEKALKSVASAVEYLRDIGSDGEPRFKLSVNNPWGLAGSEEEAGSSFTH</sequence>
<proteinExistence type="predicted"/>
<dbReference type="Proteomes" id="UP000800200">
    <property type="component" value="Unassembled WGS sequence"/>
</dbReference>
<feature type="region of interest" description="Disordered" evidence="1">
    <location>
        <begin position="41"/>
        <end position="81"/>
    </location>
</feature>
<dbReference type="EMBL" id="ML994670">
    <property type="protein sequence ID" value="KAF2179144.1"/>
    <property type="molecule type" value="Genomic_DNA"/>
</dbReference>
<keyword evidence="3" id="KW-1185">Reference proteome</keyword>
<evidence type="ECO:0000313" key="2">
    <source>
        <dbReference type="EMBL" id="KAF2179144.1"/>
    </source>
</evidence>
<dbReference type="AlphaFoldDB" id="A0A6A6DHX6"/>
<evidence type="ECO:0000256" key="1">
    <source>
        <dbReference type="SAM" id="MobiDB-lite"/>
    </source>
</evidence>
<name>A0A6A6DHX6_9PEZI</name>
<accession>A0A6A6DHX6</accession>
<evidence type="ECO:0000313" key="3">
    <source>
        <dbReference type="Proteomes" id="UP000800200"/>
    </source>
</evidence>
<protein>
    <submittedName>
        <fullName evidence="2">Uncharacterized protein</fullName>
    </submittedName>
</protein>